<evidence type="ECO:0000313" key="4">
    <source>
        <dbReference type="EMBL" id="MFB5679947.1"/>
    </source>
</evidence>
<comment type="subcellular location">
    <subcellularLocation>
        <location evidence="2">Spore coat</location>
    </subcellularLocation>
</comment>
<evidence type="ECO:0000256" key="3">
    <source>
        <dbReference type="ARBA" id="ARBA00024344"/>
    </source>
</evidence>
<organism evidence="4 5">
    <name type="scientific">Paenibacillus terreus</name>
    <dbReference type="NCBI Taxonomy" id="1387834"/>
    <lineage>
        <taxon>Bacteria</taxon>
        <taxon>Bacillati</taxon>
        <taxon>Bacillota</taxon>
        <taxon>Bacilli</taxon>
        <taxon>Bacillales</taxon>
        <taxon>Paenibacillaceae</taxon>
        <taxon>Paenibacillus</taxon>
    </lineage>
</organism>
<dbReference type="RefSeq" id="WP_375523782.1">
    <property type="nucleotide sequence ID" value="NZ_JBHILM010000003.1"/>
</dbReference>
<dbReference type="InterPro" id="IPR012347">
    <property type="entry name" value="Ferritin-like"/>
</dbReference>
<reference evidence="4 5" key="1">
    <citation type="submission" date="2024-09" db="EMBL/GenBank/DDBJ databases">
        <authorList>
            <person name="Ruan L."/>
        </authorList>
    </citation>
    <scope>NUCLEOTIDE SEQUENCE [LARGE SCALE GENOMIC DNA]</scope>
    <source>
        <strain evidence="4 5">D33</strain>
    </source>
</reference>
<proteinExistence type="inferred from homology"/>
<comment type="caution">
    <text evidence="4">The sequence shown here is derived from an EMBL/GenBank/DDBJ whole genome shotgun (WGS) entry which is preliminary data.</text>
</comment>
<gene>
    <name evidence="4" type="ORF">ACE3NQ_03305</name>
</gene>
<dbReference type="PANTHER" id="PTHR39183:SF1">
    <property type="entry name" value="SPORE COAT PROTEIN F-LIKE PROTEIN YHCQ"/>
    <property type="match status" value="1"/>
</dbReference>
<keyword evidence="5" id="KW-1185">Reference proteome</keyword>
<evidence type="ECO:0000256" key="2">
    <source>
        <dbReference type="ARBA" id="ARBA00024325"/>
    </source>
</evidence>
<evidence type="ECO:0000313" key="5">
    <source>
        <dbReference type="Proteomes" id="UP001580407"/>
    </source>
</evidence>
<accession>A0ABV5B374</accession>
<dbReference type="Gene3D" id="1.20.1260.10">
    <property type="match status" value="1"/>
</dbReference>
<dbReference type="PANTHER" id="PTHR39183">
    <property type="entry name" value="SPORE COAT PROTEIN F-LIKE PROTEIN YHCQ"/>
    <property type="match status" value="1"/>
</dbReference>
<keyword evidence="4" id="KW-0946">Virion</keyword>
<dbReference type="InterPro" id="IPR012851">
    <property type="entry name" value="Spore_coat_CotF-like"/>
</dbReference>
<keyword evidence="4" id="KW-0167">Capsid protein</keyword>
<protein>
    <submittedName>
        <fullName evidence="4">Spore coat protein</fullName>
    </submittedName>
</protein>
<evidence type="ECO:0000256" key="1">
    <source>
        <dbReference type="ARBA" id="ARBA00022969"/>
    </source>
</evidence>
<comment type="similarity">
    <text evidence="3">Belongs to the CotF family.</text>
</comment>
<dbReference type="Proteomes" id="UP001580407">
    <property type="component" value="Unassembled WGS sequence"/>
</dbReference>
<dbReference type="Pfam" id="PF07875">
    <property type="entry name" value="Coat_F"/>
    <property type="match status" value="1"/>
</dbReference>
<dbReference type="EMBL" id="JBHILM010000003">
    <property type="protein sequence ID" value="MFB5679947.1"/>
    <property type="molecule type" value="Genomic_DNA"/>
</dbReference>
<sequence length="105" mass="11796">MIKIKAEHKSDKNTLTDQMIAAELLASVKSGIMNCAMALTQAATSETRSMLCDQLSKAVTLHEQIFDYMHKKGWYEVHDIDKQLQADLRAADTALNLQNDDQSKQ</sequence>
<keyword evidence="1" id="KW-0749">Sporulation</keyword>
<name>A0ABV5B374_9BACL</name>